<feature type="region of interest" description="Disordered" evidence="2">
    <location>
        <begin position="296"/>
        <end position="327"/>
    </location>
</feature>
<feature type="region of interest" description="Disordered" evidence="2">
    <location>
        <begin position="69"/>
        <end position="99"/>
    </location>
</feature>
<keyword evidence="3" id="KW-0812">Transmembrane</keyword>
<gene>
    <name evidence="4" type="ORF">B0H65DRAFT_231198</name>
</gene>
<dbReference type="PANTHER" id="PTHR46830:SF2">
    <property type="entry name" value="ALPHA-1,4-N-ACETYLGLUCOSAMINYLTRANSFERASE"/>
    <property type="match status" value="1"/>
</dbReference>
<dbReference type="EMBL" id="JAUEPP010000005">
    <property type="protein sequence ID" value="KAK3342824.1"/>
    <property type="molecule type" value="Genomic_DNA"/>
</dbReference>
<evidence type="ECO:0000256" key="1">
    <source>
        <dbReference type="ARBA" id="ARBA00009003"/>
    </source>
</evidence>
<reference evidence="4" key="2">
    <citation type="submission" date="2023-06" db="EMBL/GenBank/DDBJ databases">
        <authorList>
            <consortium name="Lawrence Berkeley National Laboratory"/>
            <person name="Haridas S."/>
            <person name="Hensen N."/>
            <person name="Bonometti L."/>
            <person name="Westerberg I."/>
            <person name="Brannstrom I.O."/>
            <person name="Guillou S."/>
            <person name="Cros-Aarteil S."/>
            <person name="Calhoun S."/>
            <person name="Kuo A."/>
            <person name="Mondo S."/>
            <person name="Pangilinan J."/>
            <person name="Riley R."/>
            <person name="Labutti K."/>
            <person name="Andreopoulos B."/>
            <person name="Lipzen A."/>
            <person name="Chen C."/>
            <person name="Yanf M."/>
            <person name="Daum C."/>
            <person name="Ng V."/>
            <person name="Clum A."/>
            <person name="Steindorff A."/>
            <person name="Ohm R."/>
            <person name="Martin F."/>
            <person name="Silar P."/>
            <person name="Natvig D."/>
            <person name="Lalanne C."/>
            <person name="Gautier V."/>
            <person name="Ament-Velasquez S.L."/>
            <person name="Kruys A."/>
            <person name="Hutchinson M.I."/>
            <person name="Powell A.J."/>
            <person name="Barry K."/>
            <person name="Miller A.N."/>
            <person name="Grigoriev I.V."/>
            <person name="Debuchy R."/>
            <person name="Gladieux P."/>
            <person name="Thoren M.H."/>
            <person name="Johannesson H."/>
        </authorList>
    </citation>
    <scope>NUCLEOTIDE SEQUENCE</scope>
    <source>
        <strain evidence="4">CBS 560.94</strain>
    </source>
</reference>
<dbReference type="Gene3D" id="3.90.550.20">
    <property type="match status" value="1"/>
</dbReference>
<dbReference type="GO" id="GO:1901135">
    <property type="term" value="P:carbohydrate derivative metabolic process"/>
    <property type="evidence" value="ECO:0007669"/>
    <property type="project" value="UniProtKB-ARBA"/>
</dbReference>
<evidence type="ECO:0000256" key="2">
    <source>
        <dbReference type="SAM" id="MobiDB-lite"/>
    </source>
</evidence>
<feature type="compositionally biased region" description="Basic and acidic residues" evidence="2">
    <location>
        <begin position="308"/>
        <end position="327"/>
    </location>
</feature>
<reference evidence="4" key="1">
    <citation type="journal article" date="2023" name="Mol. Phylogenet. Evol.">
        <title>Genome-scale phylogeny and comparative genomics of the fungal order Sordariales.</title>
        <authorList>
            <person name="Hensen N."/>
            <person name="Bonometti L."/>
            <person name="Westerberg I."/>
            <person name="Brannstrom I.O."/>
            <person name="Guillou S."/>
            <person name="Cros-Aarteil S."/>
            <person name="Calhoun S."/>
            <person name="Haridas S."/>
            <person name="Kuo A."/>
            <person name="Mondo S."/>
            <person name="Pangilinan J."/>
            <person name="Riley R."/>
            <person name="LaButti K."/>
            <person name="Andreopoulos B."/>
            <person name="Lipzen A."/>
            <person name="Chen C."/>
            <person name="Yan M."/>
            <person name="Daum C."/>
            <person name="Ng V."/>
            <person name="Clum A."/>
            <person name="Steindorff A."/>
            <person name="Ohm R.A."/>
            <person name="Martin F."/>
            <person name="Silar P."/>
            <person name="Natvig D.O."/>
            <person name="Lalanne C."/>
            <person name="Gautier V."/>
            <person name="Ament-Velasquez S.L."/>
            <person name="Kruys A."/>
            <person name="Hutchinson M.I."/>
            <person name="Powell A.J."/>
            <person name="Barry K."/>
            <person name="Miller A.N."/>
            <person name="Grigoriev I.V."/>
            <person name="Debuchy R."/>
            <person name="Gladieux P."/>
            <person name="Hiltunen Thoren M."/>
            <person name="Johannesson H."/>
        </authorList>
    </citation>
    <scope>NUCLEOTIDE SEQUENCE</scope>
    <source>
        <strain evidence="4">CBS 560.94</strain>
    </source>
</reference>
<dbReference type="InterPro" id="IPR007577">
    <property type="entry name" value="GlycoTrfase_DXD_sugar-bd_CS"/>
</dbReference>
<proteinExistence type="inferred from homology"/>
<dbReference type="GeneID" id="87859338"/>
<keyword evidence="3" id="KW-0472">Membrane</keyword>
<evidence type="ECO:0008006" key="6">
    <source>
        <dbReference type="Google" id="ProtNLM"/>
    </source>
</evidence>
<keyword evidence="5" id="KW-1185">Reference proteome</keyword>
<organism evidence="4 5">
    <name type="scientific">Neurospora tetraspora</name>
    <dbReference type="NCBI Taxonomy" id="94610"/>
    <lineage>
        <taxon>Eukaryota</taxon>
        <taxon>Fungi</taxon>
        <taxon>Dikarya</taxon>
        <taxon>Ascomycota</taxon>
        <taxon>Pezizomycotina</taxon>
        <taxon>Sordariomycetes</taxon>
        <taxon>Sordariomycetidae</taxon>
        <taxon>Sordariales</taxon>
        <taxon>Sordariaceae</taxon>
        <taxon>Neurospora</taxon>
    </lineage>
</organism>
<dbReference type="Pfam" id="PF04488">
    <property type="entry name" value="Gly_transf_sug"/>
    <property type="match status" value="1"/>
</dbReference>
<dbReference type="RefSeq" id="XP_062680617.1">
    <property type="nucleotide sequence ID" value="XM_062822184.1"/>
</dbReference>
<comment type="similarity">
    <text evidence="1">Belongs to the glycosyltransferase 32 family.</text>
</comment>
<protein>
    <recommendedName>
        <fullName evidence="6">Glycosyltransferase family 32 protein</fullName>
    </recommendedName>
</protein>
<accession>A0AAE0JE52</accession>
<keyword evidence="3" id="KW-1133">Transmembrane helix</keyword>
<evidence type="ECO:0000313" key="4">
    <source>
        <dbReference type="EMBL" id="KAK3342824.1"/>
    </source>
</evidence>
<name>A0AAE0JE52_9PEZI</name>
<feature type="compositionally biased region" description="Polar residues" evidence="2">
    <location>
        <begin position="90"/>
        <end position="99"/>
    </location>
</feature>
<feature type="transmembrane region" description="Helical" evidence="3">
    <location>
        <begin position="9"/>
        <end position="30"/>
    </location>
</feature>
<sequence length="420" mass="47446">MVIKTTRRLLTITTGLVLIYLLFPTLYYYGDYIRQTNPFSGQRSTEQPFTPTDSELACLRGHGGGGHAFFPGSRSGGNDNDNENENNNGHPSHSFSEGTVNPGGIPNIVHFIYGLSNPHSHPSAGHFDFLSYLALRAALVSLQPTVVQLHYTYLSSPPSPDPGADPLSNPWIRRLAQKWPEKFRLVHHQPPAEEGQYAHMSDTLRLQILLEQGGIYLDIDVFAVRSFASLLSAPADGKDTILGYEGGNRWGLCNAVIVARPNATFIKRWLDTYEDVDLEKEAWNYRSVLLPKELAEEGNDESGGGRGGKGEEARGKDGKDGKEAKKGDVCALPPDAFFWPTWTWRHVEWMHTPLKTKEEKEYWERQIARNGGGLFENQMAYHAWGQMAWDRHLKWLTPEVIRKKDTRFNLLVRRFLEDDL</sequence>
<dbReference type="SUPFAM" id="SSF53448">
    <property type="entry name" value="Nucleotide-diphospho-sugar transferases"/>
    <property type="match status" value="1"/>
</dbReference>
<dbReference type="AlphaFoldDB" id="A0AAE0JE52"/>
<evidence type="ECO:0000256" key="3">
    <source>
        <dbReference type="SAM" id="Phobius"/>
    </source>
</evidence>
<comment type="caution">
    <text evidence="4">The sequence shown here is derived from an EMBL/GenBank/DDBJ whole genome shotgun (WGS) entry which is preliminary data.</text>
</comment>
<dbReference type="InterPro" id="IPR029044">
    <property type="entry name" value="Nucleotide-diphossugar_trans"/>
</dbReference>
<dbReference type="PANTHER" id="PTHR46830">
    <property type="entry name" value="TRANSFERASE, PUTATIVE-RELATED"/>
    <property type="match status" value="1"/>
</dbReference>
<dbReference type="Proteomes" id="UP001278500">
    <property type="component" value="Unassembled WGS sequence"/>
</dbReference>
<evidence type="ECO:0000313" key="5">
    <source>
        <dbReference type="Proteomes" id="UP001278500"/>
    </source>
</evidence>